<proteinExistence type="predicted"/>
<accession>A0A1N7RSZ6</accession>
<comment type="caution">
    <text evidence="1">The sequence shown here is derived from an EMBL/GenBank/DDBJ whole genome shotgun (WGS) entry which is preliminary data.</text>
</comment>
<evidence type="ECO:0000313" key="1">
    <source>
        <dbReference type="EMBL" id="SIT38250.1"/>
    </source>
</evidence>
<sequence>MVSIRESFSLFGVRFGRSGRAPALGRKVILGRIDGNPVQPRIERGLAAELGQRPICLDKGILGHVLDLGGIPHEARDQPDDLAVVLRDQKLERGLVAVLDAFNQHLIYFFFAHLINPLTFACVAGHHCSFPFRMASYTRYSGYSLYSQGAGPSDCLSDVRAAPREHGKLTENVGLEHVGCDQKPM</sequence>
<protein>
    <submittedName>
        <fullName evidence="1">Uncharacterized protein</fullName>
    </submittedName>
</protein>
<organism evidence="1 2">
    <name type="scientific">Paraburkholderia piptadeniae</name>
    <dbReference type="NCBI Taxonomy" id="1701573"/>
    <lineage>
        <taxon>Bacteria</taxon>
        <taxon>Pseudomonadati</taxon>
        <taxon>Pseudomonadota</taxon>
        <taxon>Betaproteobacteria</taxon>
        <taxon>Burkholderiales</taxon>
        <taxon>Burkholderiaceae</taxon>
        <taxon>Paraburkholderia</taxon>
    </lineage>
</organism>
<evidence type="ECO:0000313" key="2">
    <source>
        <dbReference type="Proteomes" id="UP000195569"/>
    </source>
</evidence>
<dbReference type="Proteomes" id="UP000195569">
    <property type="component" value="Unassembled WGS sequence"/>
</dbReference>
<reference evidence="1" key="1">
    <citation type="submission" date="2016-12" db="EMBL/GenBank/DDBJ databases">
        <authorList>
            <person name="Moulin L."/>
        </authorList>
    </citation>
    <scope>NUCLEOTIDE SEQUENCE [LARGE SCALE GENOMIC DNA]</scope>
    <source>
        <strain evidence="1">STM 7183</strain>
    </source>
</reference>
<name>A0A1N7RSZ6_9BURK</name>
<dbReference type="AlphaFoldDB" id="A0A1N7RSZ6"/>
<gene>
    <name evidence="1" type="ORF">BN2476_170038</name>
</gene>
<keyword evidence="2" id="KW-1185">Reference proteome</keyword>
<dbReference type="EMBL" id="CYGY02000017">
    <property type="protein sequence ID" value="SIT38250.1"/>
    <property type="molecule type" value="Genomic_DNA"/>
</dbReference>